<dbReference type="AlphaFoldDB" id="A0A7W1X774"/>
<reference evidence="6 7" key="1">
    <citation type="submission" date="2020-07" db="EMBL/GenBank/DDBJ databases">
        <authorList>
            <person name="Feng H."/>
        </authorList>
    </citation>
    <scope>NUCLEOTIDE SEQUENCE [LARGE SCALE GENOMIC DNA]</scope>
    <source>
        <strain evidence="7">s-11</strain>
    </source>
</reference>
<dbReference type="Proteomes" id="UP000530514">
    <property type="component" value="Unassembled WGS sequence"/>
</dbReference>
<comment type="cofactor">
    <cofactor evidence="1">
        <name>FMN</name>
        <dbReference type="ChEBI" id="CHEBI:58210"/>
    </cofactor>
</comment>
<evidence type="ECO:0000256" key="1">
    <source>
        <dbReference type="ARBA" id="ARBA00001917"/>
    </source>
</evidence>
<dbReference type="InterPro" id="IPR002563">
    <property type="entry name" value="Flavin_Rdtase-like_dom"/>
</dbReference>
<evidence type="ECO:0000259" key="5">
    <source>
        <dbReference type="SMART" id="SM00903"/>
    </source>
</evidence>
<comment type="similarity">
    <text evidence="4">Belongs to the flavoredoxin family.</text>
</comment>
<keyword evidence="7" id="KW-1185">Reference proteome</keyword>
<comment type="caution">
    <text evidence="6">The sequence shown here is derived from an EMBL/GenBank/DDBJ whole genome shotgun (WGS) entry which is preliminary data.</text>
</comment>
<name>A0A7W1X774_9BACL</name>
<evidence type="ECO:0000256" key="3">
    <source>
        <dbReference type="ARBA" id="ARBA00022643"/>
    </source>
</evidence>
<evidence type="ECO:0000256" key="4">
    <source>
        <dbReference type="ARBA" id="ARBA00038054"/>
    </source>
</evidence>
<dbReference type="SMART" id="SM00903">
    <property type="entry name" value="Flavin_Reduct"/>
    <property type="match status" value="1"/>
</dbReference>
<evidence type="ECO:0000313" key="7">
    <source>
        <dbReference type="Proteomes" id="UP000530514"/>
    </source>
</evidence>
<protein>
    <submittedName>
        <fullName evidence="6">Flavin reductase family protein</fullName>
    </submittedName>
</protein>
<dbReference type="EMBL" id="JACEIP010000001">
    <property type="protein sequence ID" value="MBA4541338.1"/>
    <property type="molecule type" value="Genomic_DNA"/>
</dbReference>
<proteinExistence type="inferred from homology"/>
<accession>A0A7W1X774</accession>
<gene>
    <name evidence="6" type="ORF">H1164_00225</name>
</gene>
<dbReference type="InterPro" id="IPR012349">
    <property type="entry name" value="Split_barrel_FMN-bd"/>
</dbReference>
<keyword evidence="2" id="KW-0285">Flavoprotein</keyword>
<dbReference type="Pfam" id="PF01613">
    <property type="entry name" value="Flavin_Reduct"/>
    <property type="match status" value="1"/>
</dbReference>
<dbReference type="SUPFAM" id="SSF50475">
    <property type="entry name" value="FMN-binding split barrel"/>
    <property type="match status" value="1"/>
</dbReference>
<dbReference type="GO" id="GO:0016646">
    <property type="term" value="F:oxidoreductase activity, acting on the CH-NH group of donors, NAD or NADP as acceptor"/>
    <property type="evidence" value="ECO:0007669"/>
    <property type="project" value="UniProtKB-ARBA"/>
</dbReference>
<organism evidence="6 7">
    <name type="scientific">Thermoactinomyces daqus</name>
    <dbReference type="NCBI Taxonomy" id="1329516"/>
    <lineage>
        <taxon>Bacteria</taxon>
        <taxon>Bacillati</taxon>
        <taxon>Bacillota</taxon>
        <taxon>Bacilli</taxon>
        <taxon>Bacillales</taxon>
        <taxon>Thermoactinomycetaceae</taxon>
        <taxon>Thermoactinomyces</taxon>
    </lineage>
</organism>
<keyword evidence="3" id="KW-0288">FMN</keyword>
<dbReference type="GO" id="GO:0010181">
    <property type="term" value="F:FMN binding"/>
    <property type="evidence" value="ECO:0007669"/>
    <property type="project" value="InterPro"/>
</dbReference>
<dbReference type="PANTHER" id="PTHR33798:SF5">
    <property type="entry name" value="FLAVIN REDUCTASE LIKE DOMAIN-CONTAINING PROTEIN"/>
    <property type="match status" value="1"/>
</dbReference>
<sequence length="212" mass="23774">MRTIDPGKQSKKENYKLLIGSILPRPIAFVTSLSPEGIVNAAPFSFFNVIATDPPLIGFSVSRKPNGNRKDTARNIAWKKEFVVHVVDEDNVSMVNETSVDFPPDVSEAEKIGFHVLPGKIVQVPRLAEGKIQMECRLQQILELGGRDTPNADFIIGEIVQFHVDDSLYFEGKIDTDRLRPVGRMAGTEYGKIGETFSLPRLTYEEWRARNT</sequence>
<evidence type="ECO:0000313" key="6">
    <source>
        <dbReference type="EMBL" id="MBA4541338.1"/>
    </source>
</evidence>
<dbReference type="OrthoDB" id="9794638at2"/>
<feature type="domain" description="Flavin reductase like" evidence="5">
    <location>
        <begin position="20"/>
        <end position="177"/>
    </location>
</feature>
<dbReference type="PANTHER" id="PTHR33798">
    <property type="entry name" value="FLAVOPROTEIN OXYGENASE"/>
    <property type="match status" value="1"/>
</dbReference>
<evidence type="ECO:0000256" key="2">
    <source>
        <dbReference type="ARBA" id="ARBA00022630"/>
    </source>
</evidence>
<dbReference type="Gene3D" id="2.30.110.10">
    <property type="entry name" value="Electron Transport, Fmn-binding Protein, Chain A"/>
    <property type="match status" value="1"/>
</dbReference>
<dbReference type="RefSeq" id="WP_033099183.1">
    <property type="nucleotide sequence ID" value="NZ_JACEIP010000001.1"/>
</dbReference>